<keyword evidence="2" id="KW-1003">Cell membrane</keyword>
<keyword evidence="11" id="KW-1185">Reference proteome</keyword>
<feature type="transmembrane region" description="Helical" evidence="9">
    <location>
        <begin position="429"/>
        <end position="449"/>
    </location>
</feature>
<comment type="similarity">
    <text evidence="7">Belongs to the major facilitator superfamily. Sugar transporter (TC 2.A.1.1) family. Trehalose transporter subfamily.</text>
</comment>
<feature type="domain" description="Major facilitator superfamily (MFS) profile" evidence="10">
    <location>
        <begin position="57"/>
        <end position="485"/>
    </location>
</feature>
<dbReference type="PRINTS" id="PR00171">
    <property type="entry name" value="SUGRTRNSPORT"/>
</dbReference>
<sequence length="512" mass="55505">MEDVNDNMTGSSQWTVTESTPLLGESTMTESHMGISQQTLVSRGNETSARKLPQYLAGLAATLGALAAGMVLGWTSPAGANGVNLSKEYNMTISKEDFSWIGSIFNLGAATICVPIGILTDIIGRKKSMLILVLPFTIGWCLIIWADSVAMFEAGRYILGVSGGAFCVTAPMYTAEIAESSIRGSLGSYFQLMLCVGILLTYVLGSVVSMFVLSLISAVVPLVFFVIFFFMPETPTYYLKKGDVGAARKSYRWLRGPDYNIEVELETQRETLAAAQRNQTSFLTSIRSRAAIKGLIIAFGLMFFQQLSGVNAIIFYSGSLFDAAGSSMDSNLSTIIVGVMQVIAVFISTLIVDKLGRRILLIGSVLAMCISALVIGVYFNLKRNDNPVAEDIGWLPLLGVCIFIIMFSLGFGPIPWMMIGEIFAPQVKGIAGSSACLFNWLMAFVVTRFYSPVEQALGTDWTFWIFSIVCAVGVVFVVIVVPETKGKSLEEIQVELGGRRPTVTGMVHTNKV</sequence>
<feature type="transmembrane region" description="Helical" evidence="9">
    <location>
        <begin position="393"/>
        <end position="417"/>
    </location>
</feature>
<evidence type="ECO:0000313" key="11">
    <source>
        <dbReference type="Proteomes" id="UP000694866"/>
    </source>
</evidence>
<gene>
    <name evidence="12" type="primary">nebu</name>
</gene>
<proteinExistence type="inferred from homology"/>
<dbReference type="Pfam" id="PF00083">
    <property type="entry name" value="Sugar_tr"/>
    <property type="match status" value="1"/>
</dbReference>
<feature type="transmembrane region" description="Helical" evidence="9">
    <location>
        <begin position="55"/>
        <end position="78"/>
    </location>
</feature>
<feature type="transmembrane region" description="Helical" evidence="9">
    <location>
        <begin position="130"/>
        <end position="151"/>
    </location>
</feature>
<dbReference type="Gene3D" id="1.20.1250.20">
    <property type="entry name" value="MFS general substrate transporter like domains"/>
    <property type="match status" value="1"/>
</dbReference>
<evidence type="ECO:0000256" key="4">
    <source>
        <dbReference type="ARBA" id="ARBA00022989"/>
    </source>
</evidence>
<feature type="transmembrane region" description="Helical" evidence="9">
    <location>
        <begin position="295"/>
        <end position="318"/>
    </location>
</feature>
<dbReference type="InterPro" id="IPR005829">
    <property type="entry name" value="Sugar_transporter_CS"/>
</dbReference>
<evidence type="ECO:0000256" key="8">
    <source>
        <dbReference type="RuleBase" id="RU003346"/>
    </source>
</evidence>
<feature type="transmembrane region" description="Helical" evidence="9">
    <location>
        <begin position="210"/>
        <end position="231"/>
    </location>
</feature>
<protein>
    <submittedName>
        <fullName evidence="12">Facilitated trehalose transporter Tret1 isoform X1</fullName>
    </submittedName>
</protein>
<evidence type="ECO:0000313" key="12">
    <source>
        <dbReference type="RefSeq" id="XP_011314369.1"/>
    </source>
</evidence>
<dbReference type="RefSeq" id="XP_011314369.1">
    <property type="nucleotide sequence ID" value="XM_011316067.1"/>
</dbReference>
<keyword evidence="6" id="KW-0325">Glycoprotein</keyword>
<dbReference type="CDD" id="cd17358">
    <property type="entry name" value="MFS_GLUT6_8_Class3_like"/>
    <property type="match status" value="1"/>
</dbReference>
<dbReference type="InterPro" id="IPR003663">
    <property type="entry name" value="Sugar/inositol_transpt"/>
</dbReference>
<dbReference type="CTD" id="39458"/>
<accession>A0A9R1UAK1</accession>
<feature type="transmembrane region" description="Helical" evidence="9">
    <location>
        <begin position="461"/>
        <end position="481"/>
    </location>
</feature>
<dbReference type="NCBIfam" id="TIGR00879">
    <property type="entry name" value="SP"/>
    <property type="match status" value="1"/>
</dbReference>
<dbReference type="PANTHER" id="PTHR48021:SF1">
    <property type="entry name" value="GH07001P-RELATED"/>
    <property type="match status" value="1"/>
</dbReference>
<evidence type="ECO:0000256" key="5">
    <source>
        <dbReference type="ARBA" id="ARBA00023136"/>
    </source>
</evidence>
<evidence type="ECO:0000256" key="9">
    <source>
        <dbReference type="SAM" id="Phobius"/>
    </source>
</evidence>
<dbReference type="GO" id="GO:0005886">
    <property type="term" value="C:plasma membrane"/>
    <property type="evidence" value="ECO:0007669"/>
    <property type="project" value="UniProtKB-SubCell"/>
</dbReference>
<dbReference type="InterPro" id="IPR005828">
    <property type="entry name" value="MFS_sugar_transport-like"/>
</dbReference>
<feature type="transmembrane region" description="Helical" evidence="9">
    <location>
        <begin position="186"/>
        <end position="204"/>
    </location>
</feature>
<evidence type="ECO:0000256" key="6">
    <source>
        <dbReference type="ARBA" id="ARBA00023180"/>
    </source>
</evidence>
<evidence type="ECO:0000256" key="7">
    <source>
        <dbReference type="ARBA" id="ARBA00024348"/>
    </source>
</evidence>
<dbReference type="FunFam" id="1.20.1250.20:FF:000055">
    <property type="entry name" value="Facilitated trehalose transporter Tret1-2 homolog"/>
    <property type="match status" value="1"/>
</dbReference>
<dbReference type="GeneID" id="105273563"/>
<feature type="transmembrane region" description="Helical" evidence="9">
    <location>
        <begin position="330"/>
        <end position="352"/>
    </location>
</feature>
<dbReference type="InterPro" id="IPR050549">
    <property type="entry name" value="MFS_Trehalose_Transporter"/>
</dbReference>
<dbReference type="GO" id="GO:0051119">
    <property type="term" value="F:sugar transmembrane transporter activity"/>
    <property type="evidence" value="ECO:0007669"/>
    <property type="project" value="InterPro"/>
</dbReference>
<feature type="transmembrane region" description="Helical" evidence="9">
    <location>
        <begin position="98"/>
        <end position="118"/>
    </location>
</feature>
<comment type="subcellular location">
    <subcellularLocation>
        <location evidence="1">Cell membrane</location>
        <topology evidence="1">Multi-pass membrane protein</topology>
    </subcellularLocation>
</comment>
<evidence type="ECO:0000259" key="10">
    <source>
        <dbReference type="PROSITE" id="PS50850"/>
    </source>
</evidence>
<dbReference type="PANTHER" id="PTHR48021">
    <property type="match status" value="1"/>
</dbReference>
<dbReference type="InterPro" id="IPR020846">
    <property type="entry name" value="MFS_dom"/>
</dbReference>
<keyword evidence="4 9" id="KW-1133">Transmembrane helix</keyword>
<dbReference type="InterPro" id="IPR036259">
    <property type="entry name" value="MFS_trans_sf"/>
</dbReference>
<keyword evidence="5 9" id="KW-0472">Membrane</keyword>
<keyword evidence="3 9" id="KW-0812">Transmembrane</keyword>
<name>A0A9R1UAK1_9HYME</name>
<dbReference type="AlphaFoldDB" id="A0A9R1UAK1"/>
<feature type="transmembrane region" description="Helical" evidence="9">
    <location>
        <begin position="359"/>
        <end position="381"/>
    </location>
</feature>
<dbReference type="InterPro" id="IPR044775">
    <property type="entry name" value="MFS_ERD6/Tret1-like"/>
</dbReference>
<keyword evidence="8" id="KW-0813">Transport</keyword>
<dbReference type="KEGG" id="fas:105273563"/>
<dbReference type="PROSITE" id="PS50850">
    <property type="entry name" value="MFS"/>
    <property type="match status" value="1"/>
</dbReference>
<feature type="transmembrane region" description="Helical" evidence="9">
    <location>
        <begin position="157"/>
        <end position="174"/>
    </location>
</feature>
<dbReference type="PROSITE" id="PS00217">
    <property type="entry name" value="SUGAR_TRANSPORT_2"/>
    <property type="match status" value="1"/>
</dbReference>
<evidence type="ECO:0000256" key="1">
    <source>
        <dbReference type="ARBA" id="ARBA00004651"/>
    </source>
</evidence>
<organism evidence="11 12">
    <name type="scientific">Fopius arisanus</name>
    <dbReference type="NCBI Taxonomy" id="64838"/>
    <lineage>
        <taxon>Eukaryota</taxon>
        <taxon>Metazoa</taxon>
        <taxon>Ecdysozoa</taxon>
        <taxon>Arthropoda</taxon>
        <taxon>Hexapoda</taxon>
        <taxon>Insecta</taxon>
        <taxon>Pterygota</taxon>
        <taxon>Neoptera</taxon>
        <taxon>Endopterygota</taxon>
        <taxon>Hymenoptera</taxon>
        <taxon>Apocrita</taxon>
        <taxon>Ichneumonoidea</taxon>
        <taxon>Braconidae</taxon>
        <taxon>Opiinae</taxon>
        <taxon>Fopius</taxon>
    </lineage>
</organism>
<reference evidence="12" key="1">
    <citation type="submission" date="2025-08" db="UniProtKB">
        <authorList>
            <consortium name="RefSeq"/>
        </authorList>
    </citation>
    <scope>IDENTIFICATION</scope>
    <source>
        <strain evidence="12">USDA-PBARC FA_bdor</strain>
        <tissue evidence="12">Whole organism</tissue>
    </source>
</reference>
<evidence type="ECO:0000256" key="3">
    <source>
        <dbReference type="ARBA" id="ARBA00022692"/>
    </source>
</evidence>
<dbReference type="SUPFAM" id="SSF103473">
    <property type="entry name" value="MFS general substrate transporter"/>
    <property type="match status" value="1"/>
</dbReference>
<dbReference type="OrthoDB" id="6612291at2759"/>
<evidence type="ECO:0000256" key="2">
    <source>
        <dbReference type="ARBA" id="ARBA00022475"/>
    </source>
</evidence>
<dbReference type="Proteomes" id="UP000694866">
    <property type="component" value="Unplaced"/>
</dbReference>